<dbReference type="AlphaFoldDB" id="A0A7E5W904"/>
<protein>
    <submittedName>
        <fullName evidence="3">Fibroin light chain-like</fullName>
    </submittedName>
</protein>
<dbReference type="GO" id="GO:0005576">
    <property type="term" value="C:extracellular region"/>
    <property type="evidence" value="ECO:0007669"/>
    <property type="project" value="InterPro"/>
</dbReference>
<dbReference type="CTD" id="693047"/>
<dbReference type="OrthoDB" id="8118339at2759"/>
<organism evidence="2 3">
    <name type="scientific">Trichoplusia ni</name>
    <name type="common">Cabbage looper</name>
    <dbReference type="NCBI Taxonomy" id="7111"/>
    <lineage>
        <taxon>Eukaryota</taxon>
        <taxon>Metazoa</taxon>
        <taxon>Ecdysozoa</taxon>
        <taxon>Arthropoda</taxon>
        <taxon>Hexapoda</taxon>
        <taxon>Insecta</taxon>
        <taxon>Pterygota</taxon>
        <taxon>Neoptera</taxon>
        <taxon>Endopterygota</taxon>
        <taxon>Lepidoptera</taxon>
        <taxon>Glossata</taxon>
        <taxon>Ditrysia</taxon>
        <taxon>Noctuoidea</taxon>
        <taxon>Noctuidae</taxon>
        <taxon>Plusiinae</taxon>
        <taxon>Trichoplusia</taxon>
    </lineage>
</organism>
<dbReference type="GeneID" id="113500169"/>
<dbReference type="KEGG" id="tnl:113500169"/>
<feature type="signal peptide" evidence="1">
    <location>
        <begin position="1"/>
        <end position="15"/>
    </location>
</feature>
<dbReference type="RefSeq" id="XP_026736676.1">
    <property type="nucleotide sequence ID" value="XM_026880875.1"/>
</dbReference>
<feature type="chain" id="PRO_5028894704" evidence="1">
    <location>
        <begin position="16"/>
        <end position="248"/>
    </location>
</feature>
<dbReference type="Proteomes" id="UP000322000">
    <property type="component" value="Chromosome 13"/>
</dbReference>
<dbReference type="Pfam" id="PF05849">
    <property type="entry name" value="L-fibroin"/>
    <property type="match status" value="1"/>
</dbReference>
<keyword evidence="1" id="KW-0732">Signal</keyword>
<dbReference type="InterPro" id="IPR008660">
    <property type="entry name" value="L-fibroin"/>
</dbReference>
<proteinExistence type="predicted"/>
<evidence type="ECO:0000313" key="3">
    <source>
        <dbReference type="RefSeq" id="XP_026736676.1"/>
    </source>
</evidence>
<evidence type="ECO:0000313" key="2">
    <source>
        <dbReference type="Proteomes" id="UP000322000"/>
    </source>
</evidence>
<name>A0A7E5W904_TRINI</name>
<dbReference type="InParanoid" id="A0A7E5W904"/>
<evidence type="ECO:0000256" key="1">
    <source>
        <dbReference type="SAM" id="SignalP"/>
    </source>
</evidence>
<gene>
    <name evidence="3" type="primary">LOC113500169</name>
</gene>
<reference evidence="3" key="1">
    <citation type="submission" date="2025-08" db="UniProtKB">
        <authorList>
            <consortium name="RefSeq"/>
        </authorList>
    </citation>
    <scope>IDENTIFICATION</scope>
</reference>
<sequence>MLPVVLLLLAASALANPFGRVNQVSYDDVGSNSVIEGILDSVDGGDLTFNILTFEAIIKDLVSLPDPRSQALGFGQAIALVGSLATGIPGDACAAAQFIDNYVNGVRDGQSVFNFVNSLASQIDLVAQISSDSNALRFATGPRGNCNGGGRNYQFEAAWDLIFDSATPSQFNYINEQYCTAKRLKSSVNVNSNNAAAVITAVSLPVVNNILLNSLNEITAFAGAVGQGNARAAAGAAKQALLRAASSY</sequence>
<accession>A0A7E5W904</accession>
<keyword evidence="2" id="KW-1185">Reference proteome</keyword>